<dbReference type="PANTHER" id="PTHR36558">
    <property type="entry name" value="GLR1098 PROTEIN"/>
    <property type="match status" value="1"/>
</dbReference>
<dbReference type="CDD" id="cd06260">
    <property type="entry name" value="DUF820-like"/>
    <property type="match status" value="1"/>
</dbReference>
<dbReference type="InterPro" id="IPR012296">
    <property type="entry name" value="Nuclease_put_TT1808"/>
</dbReference>
<evidence type="ECO:0000259" key="1">
    <source>
        <dbReference type="Pfam" id="PF05685"/>
    </source>
</evidence>
<dbReference type="InterPro" id="IPR011335">
    <property type="entry name" value="Restrct_endonuc-II-like"/>
</dbReference>
<accession>A0A6J4UVX6</accession>
<dbReference type="PANTHER" id="PTHR36558:SF1">
    <property type="entry name" value="RESTRICTION ENDONUCLEASE DOMAIN-CONTAINING PROTEIN-RELATED"/>
    <property type="match status" value="1"/>
</dbReference>
<gene>
    <name evidence="2" type="ORF">AVDCRST_MAG18-852</name>
</gene>
<dbReference type="EMBL" id="CADCWN010000059">
    <property type="protein sequence ID" value="CAA9558174.1"/>
    <property type="molecule type" value="Genomic_DNA"/>
</dbReference>
<dbReference type="AlphaFoldDB" id="A0A6J4UVX6"/>
<proteinExistence type="predicted"/>
<dbReference type="InterPro" id="IPR008538">
    <property type="entry name" value="Uma2"/>
</dbReference>
<sequence>MASQPEPFLTPEEYLALERRAATKSEYYGGEIVAMAGASWDHNLIPGDAYREIATRLRRSACQPVTNDMRVWIPSHSVYTYPDIVIVCGEPQFQDAAVDTLLNPTLIIEVLSPSTAAHDQGQKFAPYRSLPSLHEYLLITQNEPRLALYRRDPDGC</sequence>
<dbReference type="Gene3D" id="3.90.1570.10">
    <property type="entry name" value="tt1808, chain A"/>
    <property type="match status" value="1"/>
</dbReference>
<reference evidence="2" key="1">
    <citation type="submission" date="2020-02" db="EMBL/GenBank/DDBJ databases">
        <authorList>
            <person name="Meier V. D."/>
        </authorList>
    </citation>
    <scope>NUCLEOTIDE SEQUENCE</scope>
    <source>
        <strain evidence="2">AVDCRST_MAG18</strain>
    </source>
</reference>
<name>A0A6J4UVX6_9BACT</name>
<dbReference type="SUPFAM" id="SSF52980">
    <property type="entry name" value="Restriction endonuclease-like"/>
    <property type="match status" value="1"/>
</dbReference>
<feature type="domain" description="Putative restriction endonuclease" evidence="1">
    <location>
        <begin position="11"/>
        <end position="155"/>
    </location>
</feature>
<evidence type="ECO:0000313" key="2">
    <source>
        <dbReference type="EMBL" id="CAA9558174.1"/>
    </source>
</evidence>
<dbReference type="Pfam" id="PF05685">
    <property type="entry name" value="Uma2"/>
    <property type="match status" value="1"/>
</dbReference>
<organism evidence="2">
    <name type="scientific">uncultured Thermomicrobiales bacterium</name>
    <dbReference type="NCBI Taxonomy" id="1645740"/>
    <lineage>
        <taxon>Bacteria</taxon>
        <taxon>Pseudomonadati</taxon>
        <taxon>Thermomicrobiota</taxon>
        <taxon>Thermomicrobia</taxon>
        <taxon>Thermomicrobiales</taxon>
        <taxon>environmental samples</taxon>
    </lineage>
</organism>
<protein>
    <recommendedName>
        <fullName evidence="1">Putative restriction endonuclease domain-containing protein</fullName>
    </recommendedName>
</protein>